<evidence type="ECO:0000259" key="4">
    <source>
        <dbReference type="Pfam" id="PF00535"/>
    </source>
</evidence>
<evidence type="ECO:0000256" key="2">
    <source>
        <dbReference type="ARBA" id="ARBA00022679"/>
    </source>
</evidence>
<proteinExistence type="predicted"/>
<reference evidence="7" key="1">
    <citation type="submission" date="2017-04" db="EMBL/GenBank/DDBJ databases">
        <title>Function of individual gut microbiota members based on whole genome sequencing of pure cultures obtained from chicken caecum.</title>
        <authorList>
            <person name="Medvecky M."/>
            <person name="Cejkova D."/>
            <person name="Polansky O."/>
            <person name="Karasova D."/>
            <person name="Kubasova T."/>
            <person name="Cizek A."/>
            <person name="Rychlik I."/>
        </authorList>
    </citation>
    <scope>NUCLEOTIDE SEQUENCE [LARGE SCALE GENOMIC DNA]</scope>
    <source>
        <strain evidence="7">An109</strain>
    </source>
</reference>
<keyword evidence="3" id="KW-1133">Transmembrane helix</keyword>
<evidence type="ECO:0000256" key="3">
    <source>
        <dbReference type="SAM" id="Phobius"/>
    </source>
</evidence>
<organism evidence="5 7">
    <name type="scientific">Bacteroides xylanisolvens</name>
    <dbReference type="NCBI Taxonomy" id="371601"/>
    <lineage>
        <taxon>Bacteria</taxon>
        <taxon>Pseudomonadati</taxon>
        <taxon>Bacteroidota</taxon>
        <taxon>Bacteroidia</taxon>
        <taxon>Bacteroidales</taxon>
        <taxon>Bacteroidaceae</taxon>
        <taxon>Bacteroides</taxon>
    </lineage>
</organism>
<evidence type="ECO:0000313" key="7">
    <source>
        <dbReference type="Proteomes" id="UP000196036"/>
    </source>
</evidence>
<dbReference type="CDD" id="cd00761">
    <property type="entry name" value="Glyco_tranf_GTA_type"/>
    <property type="match status" value="1"/>
</dbReference>
<feature type="domain" description="Glycosyltransferase 2-like" evidence="4">
    <location>
        <begin position="4"/>
        <end position="134"/>
    </location>
</feature>
<accession>A0A1Y4V1W7</accession>
<feature type="transmembrane region" description="Helical" evidence="3">
    <location>
        <begin position="298"/>
        <end position="318"/>
    </location>
</feature>
<reference evidence="5" key="2">
    <citation type="journal article" date="2018" name="BMC Genomics">
        <title>Whole genome sequencing and function prediction of 133 gut anaerobes isolated from chicken caecum in pure cultures.</title>
        <authorList>
            <person name="Medvecky M."/>
            <person name="Cejkova D."/>
            <person name="Polansky O."/>
            <person name="Karasova D."/>
            <person name="Kubasova T."/>
            <person name="Cizek A."/>
            <person name="Rychlik I."/>
        </authorList>
    </citation>
    <scope>NUCLEOTIDE SEQUENCE</scope>
    <source>
        <strain evidence="5">An109</strain>
    </source>
</reference>
<evidence type="ECO:0000256" key="1">
    <source>
        <dbReference type="ARBA" id="ARBA00022676"/>
    </source>
</evidence>
<dbReference type="PANTHER" id="PTHR22916">
    <property type="entry name" value="GLYCOSYLTRANSFERASE"/>
    <property type="match status" value="1"/>
</dbReference>
<dbReference type="SUPFAM" id="SSF53448">
    <property type="entry name" value="Nucleotide-diphospho-sugar transferases"/>
    <property type="match status" value="1"/>
</dbReference>
<dbReference type="Pfam" id="PF00535">
    <property type="entry name" value="Glycos_transf_2"/>
    <property type="match status" value="1"/>
</dbReference>
<dbReference type="InterPro" id="IPR029044">
    <property type="entry name" value="Nucleotide-diphossugar_trans"/>
</dbReference>
<dbReference type="EMBL" id="NFLW01000040">
    <property type="protein sequence ID" value="OUQ64049.1"/>
    <property type="molecule type" value="Genomic_DNA"/>
</dbReference>
<name>A0A1Y4V1W7_9BACE</name>
<evidence type="ECO:0000313" key="8">
    <source>
        <dbReference type="Proteomes" id="UP000261210"/>
    </source>
</evidence>
<dbReference type="RefSeq" id="WP_087318772.1">
    <property type="nucleotide sequence ID" value="NZ_AP031409.1"/>
</dbReference>
<dbReference type="Proteomes" id="UP000196036">
    <property type="component" value="Unassembled WGS sequence"/>
</dbReference>
<evidence type="ECO:0000313" key="6">
    <source>
        <dbReference type="EMBL" id="RGK56691.1"/>
    </source>
</evidence>
<keyword evidence="3" id="KW-0812">Transmembrane</keyword>
<dbReference type="GO" id="GO:0016758">
    <property type="term" value="F:hexosyltransferase activity"/>
    <property type="evidence" value="ECO:0007669"/>
    <property type="project" value="UniProtKB-ARBA"/>
</dbReference>
<protein>
    <submittedName>
        <fullName evidence="6">Glycosyltransferase family 2 protein</fullName>
    </submittedName>
</protein>
<keyword evidence="3" id="KW-0472">Membrane</keyword>
<dbReference type="Proteomes" id="UP000261210">
    <property type="component" value="Unassembled WGS sequence"/>
</dbReference>
<keyword evidence="2 6" id="KW-0808">Transferase</keyword>
<dbReference type="InterPro" id="IPR001173">
    <property type="entry name" value="Glyco_trans_2-like"/>
</dbReference>
<dbReference type="AlphaFoldDB" id="A0A1Y4V1W7"/>
<keyword evidence="1" id="KW-0328">Glycosyltransferase</keyword>
<reference evidence="6 8" key="3">
    <citation type="submission" date="2018-08" db="EMBL/GenBank/DDBJ databases">
        <title>A genome reference for cultivated species of the human gut microbiota.</title>
        <authorList>
            <person name="Zou Y."/>
            <person name="Xue W."/>
            <person name="Luo G."/>
        </authorList>
    </citation>
    <scope>NUCLEOTIDE SEQUENCE [LARGE SCALE GENOMIC DNA]</scope>
    <source>
        <strain evidence="6 8">TF10-34</strain>
    </source>
</reference>
<dbReference type="Gene3D" id="3.90.550.10">
    <property type="entry name" value="Spore Coat Polysaccharide Biosynthesis Protein SpsA, Chain A"/>
    <property type="match status" value="1"/>
</dbReference>
<gene>
    <name evidence="5" type="ORF">B5E52_17760</name>
    <name evidence="6" type="ORF">DXD03_22105</name>
</gene>
<sequence>MFLSVIIPVYNVEPYLRRCIDSVIAQDMGNEIELLLVDDGSKDASGAICDEYASKYNWIHVFHISNGGVGNARNYGIEHVQGEYFTFVDSDDFLDPGIYKKVLRLHRQTPSDVYVFGYKDYPADGSGGHRLKQCYCDDAKSLSQLYLDVKKDYLMFPVFNKIFNFIENRHFRFSTNIHYFEDCLFVLDCLSKAKSVRMIEQTAYNYVHHSGEHLGGKYTTPEVVVEVARELKRRSDLLPQSDELTQYTILEYYNNMLHAVDSSRGIKQRLQYIRILLREIETFGFKTEFKKYLGRRKILMQFSSPVGVLMMCLLRNLILKFR</sequence>
<comment type="caution">
    <text evidence="5">The sequence shown here is derived from an EMBL/GenBank/DDBJ whole genome shotgun (WGS) entry which is preliminary data.</text>
</comment>
<dbReference type="EMBL" id="QSQU01000053">
    <property type="protein sequence ID" value="RGK56691.1"/>
    <property type="molecule type" value="Genomic_DNA"/>
</dbReference>
<dbReference type="PANTHER" id="PTHR22916:SF51">
    <property type="entry name" value="GLYCOSYLTRANSFERASE EPSH-RELATED"/>
    <property type="match status" value="1"/>
</dbReference>
<evidence type="ECO:0000313" key="5">
    <source>
        <dbReference type="EMBL" id="OUQ64049.1"/>
    </source>
</evidence>